<feature type="domain" description="Lipid/polyisoprenoid-binding YceI-like" evidence="2">
    <location>
        <begin position="13"/>
        <end position="171"/>
    </location>
</feature>
<sequence length="174" mass="18518">MASLQGILDEPGRWQLVPARSSVRFKNKTFWGLATVTGEFADVRGAGQIGANGEVTGGLDIQAASLKTGNKKRDEHLRSADFFDVEKHPEIRVEVTALTSTGTNTADVQATLTVRGTTEPLPLSAAIDRLGDGTVHVRTQATIDRAKLGVNGNMVGMMPTTTTLLADIIFAKAE</sequence>
<protein>
    <recommendedName>
        <fullName evidence="2">Lipid/polyisoprenoid-binding YceI-like domain-containing protein</fullName>
    </recommendedName>
</protein>
<dbReference type="InterPro" id="IPR036761">
    <property type="entry name" value="TTHA0802/YceI-like_sf"/>
</dbReference>
<reference evidence="3 4" key="1">
    <citation type="submission" date="2017-07" db="EMBL/GenBank/DDBJ databases">
        <title>The new phylogeny of genus Mycobacterium.</title>
        <authorList>
            <person name="Tortoli E."/>
            <person name="Trovato A."/>
            <person name="Cirillo D.M."/>
        </authorList>
    </citation>
    <scope>NUCLEOTIDE SEQUENCE [LARGE SCALE GENOMIC DNA]</scope>
    <source>
        <strain evidence="3 4">ATCC 33027</strain>
    </source>
</reference>
<dbReference type="Gene3D" id="2.40.128.110">
    <property type="entry name" value="Lipid/polyisoprenoid-binding, YceI-like"/>
    <property type="match status" value="1"/>
</dbReference>
<dbReference type="OrthoDB" id="9811006at2"/>
<dbReference type="RefSeq" id="WP_094483609.1">
    <property type="nucleotide sequence ID" value="NZ_JACKSC010000342.1"/>
</dbReference>
<dbReference type="AlphaFoldDB" id="A0A255D910"/>
<evidence type="ECO:0000259" key="2">
    <source>
        <dbReference type="SMART" id="SM00867"/>
    </source>
</evidence>
<proteinExistence type="inferred from homology"/>
<evidence type="ECO:0000313" key="4">
    <source>
        <dbReference type="Proteomes" id="UP000216063"/>
    </source>
</evidence>
<name>A0A255D910_9MYCO</name>
<dbReference type="PANTHER" id="PTHR34406:SF1">
    <property type="entry name" value="PROTEIN YCEI"/>
    <property type="match status" value="1"/>
</dbReference>
<dbReference type="SUPFAM" id="SSF101874">
    <property type="entry name" value="YceI-like"/>
    <property type="match status" value="1"/>
</dbReference>
<accession>A0A255D910</accession>
<organism evidence="3 4">
    <name type="scientific">Mycolicibacterium sphagni</name>
    <dbReference type="NCBI Taxonomy" id="1786"/>
    <lineage>
        <taxon>Bacteria</taxon>
        <taxon>Bacillati</taxon>
        <taxon>Actinomycetota</taxon>
        <taxon>Actinomycetes</taxon>
        <taxon>Mycobacteriales</taxon>
        <taxon>Mycobacteriaceae</taxon>
        <taxon>Mycolicibacterium</taxon>
    </lineage>
</organism>
<dbReference type="Pfam" id="PF04264">
    <property type="entry name" value="YceI"/>
    <property type="match status" value="1"/>
</dbReference>
<comment type="similarity">
    <text evidence="1">Belongs to the UPF0312 family.</text>
</comment>
<dbReference type="SMART" id="SM00867">
    <property type="entry name" value="YceI"/>
    <property type="match status" value="1"/>
</dbReference>
<dbReference type="PANTHER" id="PTHR34406">
    <property type="entry name" value="PROTEIN YCEI"/>
    <property type="match status" value="1"/>
</dbReference>
<gene>
    <name evidence="3" type="ORF">CG716_23880</name>
</gene>
<dbReference type="Proteomes" id="UP000216063">
    <property type="component" value="Unassembled WGS sequence"/>
</dbReference>
<keyword evidence="4" id="KW-1185">Reference proteome</keyword>
<dbReference type="EMBL" id="NOZR01000025">
    <property type="protein sequence ID" value="OYN75898.1"/>
    <property type="molecule type" value="Genomic_DNA"/>
</dbReference>
<evidence type="ECO:0000256" key="1">
    <source>
        <dbReference type="ARBA" id="ARBA00008812"/>
    </source>
</evidence>
<evidence type="ECO:0000313" key="3">
    <source>
        <dbReference type="EMBL" id="OYN75898.1"/>
    </source>
</evidence>
<comment type="caution">
    <text evidence="3">The sequence shown here is derived from an EMBL/GenBank/DDBJ whole genome shotgun (WGS) entry which is preliminary data.</text>
</comment>
<dbReference type="InterPro" id="IPR007372">
    <property type="entry name" value="Lipid/polyisoprenoid-bd_YceI"/>
</dbReference>